<dbReference type="EMBL" id="CP038017">
    <property type="protein sequence ID" value="QIV94851.1"/>
    <property type="molecule type" value="Genomic_DNA"/>
</dbReference>
<dbReference type="Proteomes" id="UP000503320">
    <property type="component" value="Chromosome"/>
</dbReference>
<dbReference type="RefSeq" id="WP_172106919.1">
    <property type="nucleotide sequence ID" value="NZ_CP038017.1"/>
</dbReference>
<dbReference type="Gene3D" id="3.90.25.10">
    <property type="entry name" value="UDP-galactose 4-epimerase, domain 1"/>
    <property type="match status" value="1"/>
</dbReference>
<evidence type="ECO:0000313" key="4">
    <source>
        <dbReference type="EMBL" id="QIV94851.1"/>
    </source>
</evidence>
<dbReference type="SUPFAM" id="SSF51735">
    <property type="entry name" value="NAD(P)-binding Rossmann-fold domains"/>
    <property type="match status" value="1"/>
</dbReference>
<accession>A0A6M3HXL9</accession>
<dbReference type="InterPro" id="IPR036291">
    <property type="entry name" value="NAD(P)-bd_dom_sf"/>
</dbReference>
<evidence type="ECO:0000256" key="1">
    <source>
        <dbReference type="ARBA" id="ARBA00005125"/>
    </source>
</evidence>
<organism evidence="4 5">
    <name type="scientific">Allofrancisella frigidaquae</name>
    <dbReference type="NCBI Taxonomy" id="1085644"/>
    <lineage>
        <taxon>Bacteria</taxon>
        <taxon>Pseudomonadati</taxon>
        <taxon>Pseudomonadota</taxon>
        <taxon>Gammaproteobacteria</taxon>
        <taxon>Thiotrichales</taxon>
        <taxon>Francisellaceae</taxon>
        <taxon>Allofrancisella</taxon>
    </lineage>
</organism>
<dbReference type="Pfam" id="PF01370">
    <property type="entry name" value="Epimerase"/>
    <property type="match status" value="1"/>
</dbReference>
<protein>
    <submittedName>
        <fullName evidence="4">NAD(P)-dependent oxidoreductase</fullName>
    </submittedName>
</protein>
<dbReference type="PANTHER" id="PTHR43000">
    <property type="entry name" value="DTDP-D-GLUCOSE 4,6-DEHYDRATASE-RELATED"/>
    <property type="match status" value="1"/>
</dbReference>
<comment type="similarity">
    <text evidence="2">Belongs to the NAD(P)-dependent epimerase/dehydratase family.</text>
</comment>
<reference evidence="4 5" key="1">
    <citation type="submission" date="2019-03" db="EMBL/GenBank/DDBJ databases">
        <title>Complete Genome Sequence of Allofrancisella frigidaquae Strain SYSU 10HL1970 Isolated from Water-Cooling Systems in China.</title>
        <authorList>
            <person name="Ohrman C."/>
            <person name="Uneklint I."/>
            <person name="Sjodin A."/>
        </authorList>
    </citation>
    <scope>NUCLEOTIDE SEQUENCE [LARGE SCALE GENOMIC DNA]</scope>
    <source>
        <strain evidence="4 5">SYSU 10HL1970</strain>
    </source>
</reference>
<name>A0A6M3HXL9_9GAMM</name>
<proteinExistence type="inferred from homology"/>
<evidence type="ECO:0000313" key="5">
    <source>
        <dbReference type="Proteomes" id="UP000503320"/>
    </source>
</evidence>
<sequence length="293" mass="33662">MKKILVTGATGYLGSRLVRELLQKGFEVFVIVRRTSDFSCLENNLFKFKSNIFYADELSKMLDKHKDISILIHAATCYGRSGESDSFVTQANLNFPLEVVETLLCKTDSLSRVINVDTILDKFFNPYSLSKKQFTEWLEYYSKVKNITVENVLLNYMYGEEDAKNKFTSFVIDSCLKNVRNINLTTGVQKKDFIYIDDVVSAICYILNRKLDHVGFYNYPLGSGYVHSVKEYAQLVKKISKSKSNLNFGVVKSRDNEQDDLPADISNLYSLGWKPKYTLIEGLERTIQKEINK</sequence>
<dbReference type="InterPro" id="IPR001509">
    <property type="entry name" value="Epimerase_deHydtase"/>
</dbReference>
<dbReference type="Gene3D" id="3.40.50.720">
    <property type="entry name" value="NAD(P)-binding Rossmann-like Domain"/>
    <property type="match status" value="2"/>
</dbReference>
<feature type="domain" description="NAD-dependent epimerase/dehydratase" evidence="3">
    <location>
        <begin position="4"/>
        <end position="209"/>
    </location>
</feature>
<dbReference type="KEGG" id="afri:E3E15_05600"/>
<keyword evidence="5" id="KW-1185">Reference proteome</keyword>
<evidence type="ECO:0000259" key="3">
    <source>
        <dbReference type="Pfam" id="PF01370"/>
    </source>
</evidence>
<comment type="pathway">
    <text evidence="1">Bacterial outer membrane biogenesis; LPS O-antigen biosynthesis.</text>
</comment>
<evidence type="ECO:0000256" key="2">
    <source>
        <dbReference type="ARBA" id="ARBA00007637"/>
    </source>
</evidence>
<gene>
    <name evidence="4" type="ORF">E3E15_05600</name>
</gene>
<dbReference type="AlphaFoldDB" id="A0A6M3HXL9"/>